<dbReference type="EMBL" id="FRFE01000009">
    <property type="protein sequence ID" value="SHO48078.1"/>
    <property type="molecule type" value="Genomic_DNA"/>
</dbReference>
<keyword evidence="1" id="KW-1133">Transmembrane helix</keyword>
<dbReference type="Proteomes" id="UP000184603">
    <property type="component" value="Unassembled WGS sequence"/>
</dbReference>
<dbReference type="RefSeq" id="WP_073613419.1">
    <property type="nucleotide sequence ID" value="NZ_FRFE01000009.1"/>
</dbReference>
<evidence type="ECO:0000313" key="2">
    <source>
        <dbReference type="EMBL" id="SHO48078.1"/>
    </source>
</evidence>
<sequence>MAVYKKWQISVIIMLVLLLLGGLVVLLRPDLVPFDAFKRGMAVVSGYVTGQKVEKTEAGSPKNAVAVKKDIYRIDLKTGGRVYTDNLKKSDGTFTYTTASGLVVTIQGHEVMALKKFKEGEEPDN</sequence>
<proteinExistence type="predicted"/>
<accession>A0A1M7Y606</accession>
<evidence type="ECO:0000256" key="1">
    <source>
        <dbReference type="SAM" id="Phobius"/>
    </source>
</evidence>
<feature type="transmembrane region" description="Helical" evidence="1">
    <location>
        <begin position="7"/>
        <end position="27"/>
    </location>
</feature>
<gene>
    <name evidence="2" type="ORF">SAMN02745220_02112</name>
</gene>
<reference evidence="2 3" key="1">
    <citation type="submission" date="2016-12" db="EMBL/GenBank/DDBJ databases">
        <authorList>
            <person name="Song W.-J."/>
            <person name="Kurnit D.M."/>
        </authorList>
    </citation>
    <scope>NUCLEOTIDE SEQUENCE [LARGE SCALE GENOMIC DNA]</scope>
    <source>
        <strain evidence="2 3">DSM 18488</strain>
    </source>
</reference>
<keyword evidence="1" id="KW-0812">Transmembrane</keyword>
<keyword evidence="1" id="KW-0472">Membrane</keyword>
<keyword evidence="3" id="KW-1185">Reference proteome</keyword>
<protein>
    <submittedName>
        <fullName evidence="2">Uncharacterized protein</fullName>
    </submittedName>
</protein>
<name>A0A1M7Y606_9BACT</name>
<evidence type="ECO:0000313" key="3">
    <source>
        <dbReference type="Proteomes" id="UP000184603"/>
    </source>
</evidence>
<organism evidence="2 3">
    <name type="scientific">Desulfopila aestuarii DSM 18488</name>
    <dbReference type="NCBI Taxonomy" id="1121416"/>
    <lineage>
        <taxon>Bacteria</taxon>
        <taxon>Pseudomonadati</taxon>
        <taxon>Thermodesulfobacteriota</taxon>
        <taxon>Desulfobulbia</taxon>
        <taxon>Desulfobulbales</taxon>
        <taxon>Desulfocapsaceae</taxon>
        <taxon>Desulfopila</taxon>
    </lineage>
</organism>
<dbReference type="OrthoDB" id="10016999at2"/>
<dbReference type="AlphaFoldDB" id="A0A1M7Y606"/>